<evidence type="ECO:0000256" key="11">
    <source>
        <dbReference type="RuleBase" id="RU004386"/>
    </source>
</evidence>
<dbReference type="AlphaFoldDB" id="A0A5A8E346"/>
<keyword evidence="9 11" id="KW-0862">Zinc</keyword>
<evidence type="ECO:0000256" key="5">
    <source>
        <dbReference type="ARBA" id="ARBA00022438"/>
    </source>
</evidence>
<evidence type="ECO:0000256" key="6">
    <source>
        <dbReference type="ARBA" id="ARBA00022670"/>
    </source>
</evidence>
<evidence type="ECO:0000256" key="1">
    <source>
        <dbReference type="ARBA" id="ARBA00001335"/>
    </source>
</evidence>
<reference evidence="12 13" key="1">
    <citation type="submission" date="2019-07" db="EMBL/GenBank/DDBJ databases">
        <title>Genomes of Cafeteria roenbergensis.</title>
        <authorList>
            <person name="Fischer M.G."/>
            <person name="Hackl T."/>
            <person name="Roman M."/>
        </authorList>
    </citation>
    <scope>NUCLEOTIDE SEQUENCE [LARGE SCALE GENOMIC DNA]</scope>
    <source>
        <strain evidence="12 13">E4-10P</strain>
    </source>
</reference>
<dbReference type="PANTHER" id="PTHR28570:SF3">
    <property type="entry name" value="ASPARTYL AMINOPEPTIDASE"/>
    <property type="match status" value="1"/>
</dbReference>
<dbReference type="CDD" id="cd05658">
    <property type="entry name" value="M18_DAP"/>
    <property type="match status" value="1"/>
</dbReference>
<name>A0A5A8E346_CAFRO</name>
<keyword evidence="5 11" id="KW-0031">Aminopeptidase</keyword>
<evidence type="ECO:0000256" key="10">
    <source>
        <dbReference type="ARBA" id="ARBA00023049"/>
    </source>
</evidence>
<evidence type="ECO:0000256" key="3">
    <source>
        <dbReference type="ARBA" id="ARBA00008290"/>
    </source>
</evidence>
<evidence type="ECO:0000313" key="13">
    <source>
        <dbReference type="Proteomes" id="UP000322899"/>
    </source>
</evidence>
<dbReference type="InterPro" id="IPR001948">
    <property type="entry name" value="Peptidase_M18"/>
</dbReference>
<proteinExistence type="inferred from homology"/>
<dbReference type="GO" id="GO:0008237">
    <property type="term" value="F:metallopeptidase activity"/>
    <property type="evidence" value="ECO:0007669"/>
    <property type="project" value="UniProtKB-KW"/>
</dbReference>
<dbReference type="EMBL" id="VLTO01000052">
    <property type="protein sequence ID" value="KAA0171758.1"/>
    <property type="molecule type" value="Genomic_DNA"/>
</dbReference>
<comment type="catalytic activity">
    <reaction evidence="1">
        <text>Release of an N-terminal aspartate or glutamate from a peptide, with a preference for aspartate.</text>
        <dbReference type="EC" id="3.4.11.21"/>
    </reaction>
</comment>
<keyword evidence="6 11" id="KW-0645">Protease</keyword>
<gene>
    <name evidence="12" type="ORF">FNF27_06265</name>
</gene>
<dbReference type="InterPro" id="IPR023358">
    <property type="entry name" value="Peptidase_M18_dom2"/>
</dbReference>
<evidence type="ECO:0000313" key="12">
    <source>
        <dbReference type="EMBL" id="KAA0171758.1"/>
    </source>
</evidence>
<dbReference type="SUPFAM" id="SSF101821">
    <property type="entry name" value="Aminopeptidase/glucanase lid domain"/>
    <property type="match status" value="1"/>
</dbReference>
<dbReference type="Pfam" id="PF02127">
    <property type="entry name" value="Peptidase_M18"/>
    <property type="match status" value="1"/>
</dbReference>
<comment type="caution">
    <text evidence="12">The sequence shown here is derived from an EMBL/GenBank/DDBJ whole genome shotgun (WGS) entry which is preliminary data.</text>
</comment>
<dbReference type="Gene3D" id="2.30.250.10">
    <property type="entry name" value="Aminopeptidase i, Domain 2"/>
    <property type="match status" value="1"/>
</dbReference>
<sequence>MWNAVGLAVAAPSRAKAFVDFVNKSPSPFHAVQTVASRLSSAGFTELSEKDSWKIAKEGKYFVTRNNSAIVAFTVGGAFDPAKGGFTVTAAHTDSPCVRVKPISKRSSEGLSLVGSEWYGGLLAYTWFDRDLSVAGRVLVEQPDGSITARLVNVPRPILRIPSLAIHLNRGANDKFEVNKESHLTAVFASEAKTALEALAKKPAGAAAAAAPAAAAPAAAAAAAAASAAEATEGAAARHHPRLLELIAEGHDFTPDQIVDFELCMYDTHPATLGGADYDFVFAPRLDNLLMSFCCTESLLSASTAEGPDGAASLAADANVRVVGLFDNEEVGSDSVPGAGSTFLEHVLRRVTASVPPSDGSPVEEAFMRAVRRSVLVSADMAHAVHPNYSDKHEAKHRPKMNCGLVVKHNTNQRYATTTVTSTLVRKAAKAAGAPVQEFVMRQDMGCGSTIGPILSTSLGMRTVDVGVAQLAMHSCREMCGSHDIESTIDVFDRLYRDFRVMDDAMLGTD</sequence>
<comment type="cofactor">
    <cofactor evidence="2">
        <name>Zn(2+)</name>
        <dbReference type="ChEBI" id="CHEBI:29105"/>
    </cofactor>
</comment>
<evidence type="ECO:0000256" key="9">
    <source>
        <dbReference type="ARBA" id="ARBA00022833"/>
    </source>
</evidence>
<dbReference type="Gene3D" id="3.40.630.10">
    <property type="entry name" value="Zn peptidases"/>
    <property type="match status" value="1"/>
</dbReference>
<evidence type="ECO:0000256" key="4">
    <source>
        <dbReference type="ARBA" id="ARBA00011965"/>
    </source>
</evidence>
<accession>A0A5A8E346</accession>
<dbReference type="Proteomes" id="UP000322899">
    <property type="component" value="Unassembled WGS sequence"/>
</dbReference>
<dbReference type="EC" id="3.4.11.21" evidence="4"/>
<dbReference type="PRINTS" id="PR00932">
    <property type="entry name" value="AMINO1PTASE"/>
</dbReference>
<evidence type="ECO:0000256" key="8">
    <source>
        <dbReference type="ARBA" id="ARBA00022801"/>
    </source>
</evidence>
<keyword evidence="8 11" id="KW-0378">Hydrolase</keyword>
<protein>
    <recommendedName>
        <fullName evidence="4">aspartyl aminopeptidase</fullName>
        <ecNumber evidence="4">3.4.11.21</ecNumber>
    </recommendedName>
</protein>
<evidence type="ECO:0000256" key="7">
    <source>
        <dbReference type="ARBA" id="ARBA00022723"/>
    </source>
</evidence>
<organism evidence="12 13">
    <name type="scientific">Cafeteria roenbergensis</name>
    <name type="common">Marine flagellate</name>
    <dbReference type="NCBI Taxonomy" id="33653"/>
    <lineage>
        <taxon>Eukaryota</taxon>
        <taxon>Sar</taxon>
        <taxon>Stramenopiles</taxon>
        <taxon>Bigyra</taxon>
        <taxon>Opalozoa</taxon>
        <taxon>Bicosoecida</taxon>
        <taxon>Cafeteriaceae</taxon>
        <taxon>Cafeteria</taxon>
    </lineage>
</organism>
<dbReference type="GO" id="GO:0008270">
    <property type="term" value="F:zinc ion binding"/>
    <property type="evidence" value="ECO:0007669"/>
    <property type="project" value="InterPro"/>
</dbReference>
<comment type="similarity">
    <text evidence="3 11">Belongs to the peptidase M18 family.</text>
</comment>
<dbReference type="PANTHER" id="PTHR28570">
    <property type="entry name" value="ASPARTYL AMINOPEPTIDASE"/>
    <property type="match status" value="1"/>
</dbReference>
<dbReference type="SUPFAM" id="SSF53187">
    <property type="entry name" value="Zn-dependent exopeptidases"/>
    <property type="match status" value="1"/>
</dbReference>
<keyword evidence="10 11" id="KW-0482">Metalloprotease</keyword>
<dbReference type="OrthoDB" id="9880441at2759"/>
<dbReference type="GO" id="GO:0004177">
    <property type="term" value="F:aminopeptidase activity"/>
    <property type="evidence" value="ECO:0007669"/>
    <property type="project" value="UniProtKB-KW"/>
</dbReference>
<dbReference type="GO" id="GO:0005737">
    <property type="term" value="C:cytoplasm"/>
    <property type="evidence" value="ECO:0007669"/>
    <property type="project" value="UniProtKB-ARBA"/>
</dbReference>
<dbReference type="NCBIfam" id="NF002759">
    <property type="entry name" value="PRK02813.1"/>
    <property type="match status" value="1"/>
</dbReference>
<dbReference type="GO" id="GO:0006508">
    <property type="term" value="P:proteolysis"/>
    <property type="evidence" value="ECO:0007669"/>
    <property type="project" value="UniProtKB-KW"/>
</dbReference>
<evidence type="ECO:0000256" key="2">
    <source>
        <dbReference type="ARBA" id="ARBA00001947"/>
    </source>
</evidence>
<keyword evidence="7 11" id="KW-0479">Metal-binding</keyword>
<dbReference type="FunFam" id="2.30.250.10:FF:000001">
    <property type="entry name" value="Aspartyl aminopeptidase 1"/>
    <property type="match status" value="1"/>
</dbReference>